<reference evidence="2 3" key="1">
    <citation type="submission" date="2011-02" db="EMBL/GenBank/DDBJ databases">
        <authorList>
            <person name="Weinstock G."/>
            <person name="Sodergren E."/>
            <person name="Clifton S."/>
            <person name="Fulton L."/>
            <person name="Fulton B."/>
            <person name="Courtney L."/>
            <person name="Fronick C."/>
            <person name="Harrison M."/>
            <person name="Strong C."/>
            <person name="Farmer C."/>
            <person name="Delahaunty K."/>
            <person name="Markovic C."/>
            <person name="Hall O."/>
            <person name="Minx P."/>
            <person name="Tomlinson C."/>
            <person name="Mitreva M."/>
            <person name="Hou S."/>
            <person name="Chen J."/>
            <person name="Wollam A."/>
            <person name="Pepin K.H."/>
            <person name="Johnson M."/>
            <person name="Bhonagiri V."/>
            <person name="Zhang X."/>
            <person name="Suruliraj S."/>
            <person name="Warren W."/>
            <person name="Chinwalla A."/>
            <person name="Mardis E.R."/>
            <person name="Wilson R.K."/>
        </authorList>
    </citation>
    <scope>NUCLEOTIDE SEQUENCE [LARGE SCALE GENOMIC DNA]</scope>
    <source>
        <strain evidence="2 3">YIT 12057</strain>
    </source>
</reference>
<dbReference type="eggNOG" id="ENOG5032VP4">
    <property type="taxonomic scope" value="Bacteria"/>
</dbReference>
<dbReference type="STRING" id="763034.HMPREF9446_01975"/>
<dbReference type="HOGENOM" id="CLU_036289_0_0_10"/>
<evidence type="ECO:0000313" key="2">
    <source>
        <dbReference type="EMBL" id="EGF56832.1"/>
    </source>
</evidence>
<dbReference type="Proteomes" id="UP000003416">
    <property type="component" value="Unassembled WGS sequence"/>
</dbReference>
<gene>
    <name evidence="2" type="ORF">HMPREF9446_01975</name>
</gene>
<dbReference type="InterPro" id="IPR012334">
    <property type="entry name" value="Pectin_lyas_fold"/>
</dbReference>
<dbReference type="AlphaFoldDB" id="F3PTA7"/>
<organism evidence="2 3">
    <name type="scientific">Bacteroides fluxus YIT 12057</name>
    <dbReference type="NCBI Taxonomy" id="763034"/>
    <lineage>
        <taxon>Bacteria</taxon>
        <taxon>Pseudomonadati</taxon>
        <taxon>Bacteroidota</taxon>
        <taxon>Bacteroidia</taxon>
        <taxon>Bacteroidales</taxon>
        <taxon>Bacteroidaceae</taxon>
        <taxon>Bacteroides</taxon>
    </lineage>
</organism>
<protein>
    <submittedName>
        <fullName evidence="2">Conserved domain protein</fullName>
    </submittedName>
</protein>
<dbReference type="Pfam" id="PF17161">
    <property type="entry name" value="DUF5123"/>
    <property type="match status" value="1"/>
</dbReference>
<evidence type="ECO:0000259" key="1">
    <source>
        <dbReference type="Pfam" id="PF17161"/>
    </source>
</evidence>
<dbReference type="SUPFAM" id="SSF51126">
    <property type="entry name" value="Pectin lyase-like"/>
    <property type="match status" value="1"/>
</dbReference>
<feature type="domain" description="DUF5123" evidence="1">
    <location>
        <begin position="444"/>
        <end position="557"/>
    </location>
</feature>
<keyword evidence="3" id="KW-1185">Reference proteome</keyword>
<dbReference type="EMBL" id="AFBN01000036">
    <property type="protein sequence ID" value="EGF56832.1"/>
    <property type="molecule type" value="Genomic_DNA"/>
</dbReference>
<accession>F3PTA7</accession>
<dbReference type="InterPro" id="IPR033427">
    <property type="entry name" value="DUF5123"/>
</dbReference>
<proteinExistence type="predicted"/>
<comment type="caution">
    <text evidence="2">The sequence shown here is derived from an EMBL/GenBank/DDBJ whole genome shotgun (WGS) entry which is preliminary data.</text>
</comment>
<evidence type="ECO:0000313" key="3">
    <source>
        <dbReference type="Proteomes" id="UP000003416"/>
    </source>
</evidence>
<dbReference type="Gene3D" id="2.160.20.10">
    <property type="entry name" value="Single-stranded right-handed beta-helix, Pectin lyase-like"/>
    <property type="match status" value="1"/>
</dbReference>
<name>F3PTA7_9BACE</name>
<dbReference type="InterPro" id="IPR011050">
    <property type="entry name" value="Pectin_lyase_fold/virulence"/>
</dbReference>
<sequence>MDINSSVYNKDRFNMKIRNIYYVITGLLLVLTTACQDDVNDWAVDGSHDRLFRSTSFECVEENPTSALLSFNGVQGATKYYFEFSKGDSLLFNNIVFTANVYADTLSAYDKGTLEVNTEYRVLFDGLDGTSRYSVRMKALNEQNGMESGYTQLCFDTPDEQIFTNVTPGTTSVVLNWSTKEVATRIEFAELTRRMPENETEEEKMDTLWYDEPFVLTEEQKLTGELTINDLKPGTNYLAYIFNEDARRGAYAFRTLGSSQGETILVPAGGDINALLAGKTGDVTLSFEGGKDYSVGEFTVPEGVSNLYISGNVVGGKLPRLTMSKFVFSGLLNSFQVQYMDVVSDESAQFLVELNNANGAVKIGFDGCYISQIPRSLVRTNTGDLNIEEIKINNCIIKNVGLSGYGLLNIGKLGSLGKILITKNTLLNIGDQIIDLRVQVDEFTFTQSTFCNYTIGMPKLLRLDKQPKQTTVTQNIFTGNNNGSKMNSSNNDKDANFLSFAGCYLTSEFPQDKRVFTDAQVLTVSGEDLFVDPRNGDFHFKPGVKFEGDGEAGDPRWWTK</sequence>